<comment type="caution">
    <text evidence="2">The sequence shown here is derived from an EMBL/GenBank/DDBJ whole genome shotgun (WGS) entry which is preliminary data.</text>
</comment>
<name>A0AAV4EVF5_9GAST</name>
<feature type="compositionally biased region" description="Polar residues" evidence="1">
    <location>
        <begin position="54"/>
        <end position="81"/>
    </location>
</feature>
<keyword evidence="3" id="KW-1185">Reference proteome</keyword>
<dbReference type="AlphaFoldDB" id="A0AAV4EVF5"/>
<gene>
    <name evidence="2" type="ORF">ElyMa_001926500</name>
</gene>
<accession>A0AAV4EVF5</accession>
<feature type="compositionally biased region" description="Basic and acidic residues" evidence="1">
    <location>
        <begin position="31"/>
        <end position="40"/>
    </location>
</feature>
<feature type="compositionally biased region" description="Basic and acidic residues" evidence="1">
    <location>
        <begin position="114"/>
        <end position="124"/>
    </location>
</feature>
<sequence length="124" mass="13895">MKISRKVTYNKFKDKKAVSGSTSGSGTELDGSARRTDYSRNRTNMTAALRERSANTSNSKIKSPKTLTGSNARESPHQVNDNYKHSDENVNNTNYEENKDGNSEGDSNEDEGDKYDLKDDMAYR</sequence>
<evidence type="ECO:0000313" key="2">
    <source>
        <dbReference type="EMBL" id="GFR64585.1"/>
    </source>
</evidence>
<protein>
    <submittedName>
        <fullName evidence="2">Uncharacterized protein</fullName>
    </submittedName>
</protein>
<evidence type="ECO:0000256" key="1">
    <source>
        <dbReference type="SAM" id="MobiDB-lite"/>
    </source>
</evidence>
<organism evidence="2 3">
    <name type="scientific">Elysia marginata</name>
    <dbReference type="NCBI Taxonomy" id="1093978"/>
    <lineage>
        <taxon>Eukaryota</taxon>
        <taxon>Metazoa</taxon>
        <taxon>Spiralia</taxon>
        <taxon>Lophotrochozoa</taxon>
        <taxon>Mollusca</taxon>
        <taxon>Gastropoda</taxon>
        <taxon>Heterobranchia</taxon>
        <taxon>Euthyneura</taxon>
        <taxon>Panpulmonata</taxon>
        <taxon>Sacoglossa</taxon>
        <taxon>Placobranchoidea</taxon>
        <taxon>Plakobranchidae</taxon>
        <taxon>Elysia</taxon>
    </lineage>
</organism>
<dbReference type="EMBL" id="BMAT01003902">
    <property type="protein sequence ID" value="GFR64585.1"/>
    <property type="molecule type" value="Genomic_DNA"/>
</dbReference>
<proteinExistence type="predicted"/>
<reference evidence="2 3" key="1">
    <citation type="journal article" date="2021" name="Elife">
        <title>Chloroplast acquisition without the gene transfer in kleptoplastic sea slugs, Plakobranchus ocellatus.</title>
        <authorList>
            <person name="Maeda T."/>
            <person name="Takahashi S."/>
            <person name="Yoshida T."/>
            <person name="Shimamura S."/>
            <person name="Takaki Y."/>
            <person name="Nagai Y."/>
            <person name="Toyoda A."/>
            <person name="Suzuki Y."/>
            <person name="Arimoto A."/>
            <person name="Ishii H."/>
            <person name="Satoh N."/>
            <person name="Nishiyama T."/>
            <person name="Hasebe M."/>
            <person name="Maruyama T."/>
            <person name="Minagawa J."/>
            <person name="Obokata J."/>
            <person name="Shigenobu S."/>
        </authorList>
    </citation>
    <scope>NUCLEOTIDE SEQUENCE [LARGE SCALE GENOMIC DNA]</scope>
</reference>
<evidence type="ECO:0000313" key="3">
    <source>
        <dbReference type="Proteomes" id="UP000762676"/>
    </source>
</evidence>
<dbReference type="Proteomes" id="UP000762676">
    <property type="component" value="Unassembled WGS sequence"/>
</dbReference>
<feature type="region of interest" description="Disordered" evidence="1">
    <location>
        <begin position="1"/>
        <end position="124"/>
    </location>
</feature>